<protein>
    <submittedName>
        <fullName evidence="1">Uncharacterized protein</fullName>
    </submittedName>
</protein>
<dbReference type="STRING" id="1423773.FD30_GL000492"/>
<gene>
    <name evidence="1" type="ORF">FD30_GL000492</name>
</gene>
<dbReference type="InterPro" id="IPR009192">
    <property type="entry name" value="Diol/glycerol_deHydtase_re_ssu"/>
</dbReference>
<dbReference type="Proteomes" id="UP000051162">
    <property type="component" value="Unassembled WGS sequence"/>
</dbReference>
<sequence>MSVDTDRPAILIAVISDTTVPTDLKALLDGIEEEEIPVNMAQISVPTAVERAYQAALASRLSVGIGFDDQQIIVHYKNLPSDQPLFSVSRTDTAQFRALGANAARLVKGVPFKKLKD</sequence>
<accession>A0A0R1K226</accession>
<dbReference type="InterPro" id="IPR010254">
    <property type="entry name" value="B12-dep_deHydtase_bsu"/>
</dbReference>
<organism evidence="1 2">
    <name type="scientific">Levilactobacillus namurensis DSM 19117</name>
    <dbReference type="NCBI Taxonomy" id="1423773"/>
    <lineage>
        <taxon>Bacteria</taxon>
        <taxon>Bacillati</taxon>
        <taxon>Bacillota</taxon>
        <taxon>Bacilli</taxon>
        <taxon>Lactobacillales</taxon>
        <taxon>Lactobacillaceae</taxon>
        <taxon>Levilactobacillus</taxon>
    </lineage>
</organism>
<dbReference type="PATRIC" id="fig|1423773.3.peg.503"/>
<proteinExistence type="predicted"/>
<dbReference type="InterPro" id="IPR003208">
    <property type="entry name" value="Dehydtase/Dehydtase_re"/>
</dbReference>
<dbReference type="Gene3D" id="3.40.50.10150">
    <property type="entry name" value="B12-dependent dehydatase associated subunit"/>
    <property type="match status" value="1"/>
</dbReference>
<comment type="caution">
    <text evidence="1">The sequence shown here is derived from an EMBL/GenBank/DDBJ whole genome shotgun (WGS) entry which is preliminary data.</text>
</comment>
<dbReference type="AlphaFoldDB" id="A0A0R1K226"/>
<evidence type="ECO:0000313" key="2">
    <source>
        <dbReference type="Proteomes" id="UP000051162"/>
    </source>
</evidence>
<dbReference type="GeneID" id="84781615"/>
<name>A0A0R1K226_9LACO</name>
<dbReference type="Pfam" id="PF02288">
    <property type="entry name" value="Dehydratase_MU"/>
    <property type="match status" value="1"/>
</dbReference>
<evidence type="ECO:0000313" key="1">
    <source>
        <dbReference type="EMBL" id="KRK77131.1"/>
    </source>
</evidence>
<dbReference type="PIRSF" id="PIRSF011503">
    <property type="entry name" value="DdrB_PduH"/>
    <property type="match status" value="1"/>
</dbReference>
<keyword evidence="2" id="KW-1185">Reference proteome</keyword>
<dbReference type="RefSeq" id="WP_225426449.1">
    <property type="nucleotide sequence ID" value="NZ_AZDT01000010.1"/>
</dbReference>
<dbReference type="EMBL" id="AZDT01000010">
    <property type="protein sequence ID" value="KRK77131.1"/>
    <property type="molecule type" value="Genomic_DNA"/>
</dbReference>
<reference evidence="1 2" key="1">
    <citation type="journal article" date="2015" name="Genome Announc.">
        <title>Expanding the biotechnology potential of lactobacilli through comparative genomics of 213 strains and associated genera.</title>
        <authorList>
            <person name="Sun Z."/>
            <person name="Harris H.M."/>
            <person name="McCann A."/>
            <person name="Guo C."/>
            <person name="Argimon S."/>
            <person name="Zhang W."/>
            <person name="Yang X."/>
            <person name="Jeffery I.B."/>
            <person name="Cooney J.C."/>
            <person name="Kagawa T.F."/>
            <person name="Liu W."/>
            <person name="Song Y."/>
            <person name="Salvetti E."/>
            <person name="Wrobel A."/>
            <person name="Rasinkangas P."/>
            <person name="Parkhill J."/>
            <person name="Rea M.C."/>
            <person name="O'Sullivan O."/>
            <person name="Ritari J."/>
            <person name="Douillard F.P."/>
            <person name="Paul Ross R."/>
            <person name="Yang R."/>
            <person name="Briner A.E."/>
            <person name="Felis G.E."/>
            <person name="de Vos W.M."/>
            <person name="Barrangou R."/>
            <person name="Klaenhammer T.R."/>
            <person name="Caufield P.W."/>
            <person name="Cui Y."/>
            <person name="Zhang H."/>
            <person name="O'Toole P.W."/>
        </authorList>
    </citation>
    <scope>NUCLEOTIDE SEQUENCE [LARGE SCALE GENOMIC DNA]</scope>
    <source>
        <strain evidence="1 2">DSM 19117</strain>
    </source>
</reference>
<dbReference type="SUPFAM" id="SSF52968">
    <property type="entry name" value="B12-dependent dehydatase associated subunit"/>
    <property type="match status" value="1"/>
</dbReference>